<name>A0ABP1QXU0_9HEXA</name>
<gene>
    <name evidence="1" type="ORF">ODALV1_LOCUS16307</name>
</gene>
<dbReference type="Proteomes" id="UP001642540">
    <property type="component" value="Unassembled WGS sequence"/>
</dbReference>
<sequence length="334" mass="36592">MNVNESTNSYVHCPHCTYRLDIRFVSEFVHSDDDESFAYNLIAIPDESGDSVKNQFFLKADKNSKASISNPMSQISKDLAKVNAMVLAPQDFTVCQGVLPKPPVKRRIPRPQVEKKCYGKNTIFRLPGNPPGNDRSRSFIIAPAPASGSVIRSAPPDNIATYNMPIASTAKPTPTSSNSTYICSNSNFSNAQPHATTRFPAHLTTRNDFHETLDILETSASSNGLDTVEIATLYDSSASSSCESLTQGTTINSAPSCSPRSLNSNNSNPSLTSLGFSVNESDQCLEGMPEIVPERVNSEIFDYDDIPKYRRDIYKDCLTLFLEGLLGRLRLGDS</sequence>
<protein>
    <submittedName>
        <fullName evidence="1">Uncharacterized protein</fullName>
    </submittedName>
</protein>
<reference evidence="1 2" key="1">
    <citation type="submission" date="2024-08" db="EMBL/GenBank/DDBJ databases">
        <authorList>
            <person name="Cucini C."/>
            <person name="Frati F."/>
        </authorList>
    </citation>
    <scope>NUCLEOTIDE SEQUENCE [LARGE SCALE GENOMIC DNA]</scope>
</reference>
<proteinExistence type="predicted"/>
<organism evidence="1 2">
    <name type="scientific">Orchesella dallaii</name>
    <dbReference type="NCBI Taxonomy" id="48710"/>
    <lineage>
        <taxon>Eukaryota</taxon>
        <taxon>Metazoa</taxon>
        <taxon>Ecdysozoa</taxon>
        <taxon>Arthropoda</taxon>
        <taxon>Hexapoda</taxon>
        <taxon>Collembola</taxon>
        <taxon>Entomobryomorpha</taxon>
        <taxon>Entomobryoidea</taxon>
        <taxon>Orchesellidae</taxon>
        <taxon>Orchesellinae</taxon>
        <taxon>Orchesella</taxon>
    </lineage>
</organism>
<dbReference type="EMBL" id="CAXLJM020000049">
    <property type="protein sequence ID" value="CAL8114090.1"/>
    <property type="molecule type" value="Genomic_DNA"/>
</dbReference>
<evidence type="ECO:0000313" key="1">
    <source>
        <dbReference type="EMBL" id="CAL8114090.1"/>
    </source>
</evidence>
<accession>A0ABP1QXU0</accession>
<keyword evidence="2" id="KW-1185">Reference proteome</keyword>
<evidence type="ECO:0000313" key="2">
    <source>
        <dbReference type="Proteomes" id="UP001642540"/>
    </source>
</evidence>
<comment type="caution">
    <text evidence="1">The sequence shown here is derived from an EMBL/GenBank/DDBJ whole genome shotgun (WGS) entry which is preliminary data.</text>
</comment>